<protein>
    <recommendedName>
        <fullName evidence="1">Protein kinase domain-containing protein</fullName>
    </recommendedName>
</protein>
<accession>A0A6A5U8Q6</accession>
<reference evidence="2" key="1">
    <citation type="journal article" date="2020" name="Stud. Mycol.">
        <title>101 Dothideomycetes genomes: a test case for predicting lifestyles and emergence of pathogens.</title>
        <authorList>
            <person name="Haridas S."/>
            <person name="Albert R."/>
            <person name="Binder M."/>
            <person name="Bloem J."/>
            <person name="Labutti K."/>
            <person name="Salamov A."/>
            <person name="Andreopoulos B."/>
            <person name="Baker S."/>
            <person name="Barry K."/>
            <person name="Bills G."/>
            <person name="Bluhm B."/>
            <person name="Cannon C."/>
            <person name="Castanera R."/>
            <person name="Culley D."/>
            <person name="Daum C."/>
            <person name="Ezra D."/>
            <person name="Gonzalez J."/>
            <person name="Henrissat B."/>
            <person name="Kuo A."/>
            <person name="Liang C."/>
            <person name="Lipzen A."/>
            <person name="Lutzoni F."/>
            <person name="Magnuson J."/>
            <person name="Mondo S."/>
            <person name="Nolan M."/>
            <person name="Ohm R."/>
            <person name="Pangilinan J."/>
            <person name="Park H.-J."/>
            <person name="Ramirez L."/>
            <person name="Alfaro M."/>
            <person name="Sun H."/>
            <person name="Tritt A."/>
            <person name="Yoshinaga Y."/>
            <person name="Zwiers L.-H."/>
            <person name="Turgeon B."/>
            <person name="Goodwin S."/>
            <person name="Spatafora J."/>
            <person name="Crous P."/>
            <person name="Grigoriev I."/>
        </authorList>
    </citation>
    <scope>NUCLEOTIDE SEQUENCE</scope>
    <source>
        <strain evidence="2">CBS 675.92</strain>
    </source>
</reference>
<dbReference type="PROSITE" id="PS50011">
    <property type="entry name" value="PROTEIN_KINASE_DOM"/>
    <property type="match status" value="1"/>
</dbReference>
<dbReference type="Gene3D" id="1.10.510.10">
    <property type="entry name" value="Transferase(Phosphotransferase) domain 1"/>
    <property type="match status" value="1"/>
</dbReference>
<gene>
    <name evidence="2" type="ORF">CC80DRAFT_234307</name>
</gene>
<feature type="domain" description="Protein kinase" evidence="1">
    <location>
        <begin position="1"/>
        <end position="114"/>
    </location>
</feature>
<keyword evidence="3" id="KW-1185">Reference proteome</keyword>
<dbReference type="InterPro" id="IPR000719">
    <property type="entry name" value="Prot_kinase_dom"/>
</dbReference>
<dbReference type="GO" id="GO:0004672">
    <property type="term" value="F:protein kinase activity"/>
    <property type="evidence" value="ECO:0007669"/>
    <property type="project" value="InterPro"/>
</dbReference>
<proteinExistence type="predicted"/>
<dbReference type="AlphaFoldDB" id="A0A6A5U8Q6"/>
<name>A0A6A5U8Q6_9PLEO</name>
<dbReference type="InterPro" id="IPR011009">
    <property type="entry name" value="Kinase-like_dom_sf"/>
</dbReference>
<dbReference type="EMBL" id="ML976981">
    <property type="protein sequence ID" value="KAF1961265.1"/>
    <property type="molecule type" value="Genomic_DNA"/>
</dbReference>
<evidence type="ECO:0000259" key="1">
    <source>
        <dbReference type="PROSITE" id="PS50011"/>
    </source>
</evidence>
<organism evidence="2 3">
    <name type="scientific">Byssothecium circinans</name>
    <dbReference type="NCBI Taxonomy" id="147558"/>
    <lineage>
        <taxon>Eukaryota</taxon>
        <taxon>Fungi</taxon>
        <taxon>Dikarya</taxon>
        <taxon>Ascomycota</taxon>
        <taxon>Pezizomycotina</taxon>
        <taxon>Dothideomycetes</taxon>
        <taxon>Pleosporomycetidae</taxon>
        <taxon>Pleosporales</taxon>
        <taxon>Massarineae</taxon>
        <taxon>Massarinaceae</taxon>
        <taxon>Byssothecium</taxon>
    </lineage>
</organism>
<dbReference type="SUPFAM" id="SSF56112">
    <property type="entry name" value="Protein kinase-like (PK-like)"/>
    <property type="match status" value="1"/>
</dbReference>
<dbReference type="Proteomes" id="UP000800035">
    <property type="component" value="Unassembled WGS sequence"/>
</dbReference>
<evidence type="ECO:0000313" key="3">
    <source>
        <dbReference type="Proteomes" id="UP000800035"/>
    </source>
</evidence>
<dbReference type="GO" id="GO:0005524">
    <property type="term" value="F:ATP binding"/>
    <property type="evidence" value="ECO:0007669"/>
    <property type="project" value="InterPro"/>
</dbReference>
<sequence length="114" mass="12998">MSELVGLLLSYIECGNTTLSCAALQWKRTARDKWLMQIKHSLEGLHAREIVWGDAKPDDVLIDVRDDAYLVGFGGGYTRGWVDEELVNTREGDLQGLRRTADYLMELSVYWKFG</sequence>
<dbReference type="OrthoDB" id="4062651at2759"/>
<evidence type="ECO:0000313" key="2">
    <source>
        <dbReference type="EMBL" id="KAF1961265.1"/>
    </source>
</evidence>